<sequence>MRGLHRRTAGGLAVAALVLGLAPAAEARTGGAAQSGPDAGSGLVMVLDSSGSMRDDDGSGRPRIDAARAAVGQVVDSLPDGYPTGLRVYGADRSSGCTDTRLAKPVAPLDRAALKAAVAAVRPKGDTPIGYSLRKAAADLPAAEPGAPGHRSILLISDGEDTCGTPEPCEVAAELGREGVDLRIDAIGFQVGGAARKQLECIARAGHGSYYDAPDAAALGRQLQRAGQLSAGGYRFRGGTAAGGATADRAAVLGAPGQYLDSIGPGERRWYAATLDAASAADFGVTAVPQTGVAVAYGDGIDLELTAADRFTSRCDGQSAHFQQDEGAHPLTNAVSRIPSADGSRACDRAGRYLLSVTRTSSPGADRARWPLELAFTREAALKPGTVPAQSRKEYGEVALPTAAPRDVEGGSGFNDAAALRTGVWRDRLLPGQTRFYKVPVGWGQQLRYRAEFANEPRLADTSGVSSHVDTDLFAPGRGFVGDGPYSSSHGYYGEPVATDLGTVPVSWTNRWEAGAAVTPLRMRGDYYLAVRLGPDAAKFAQNAAIGVVLRVAVAGEAKAGPQHRAPALKTSRTGKAAAAPDREDQGGGGRTALVAAVAAGALLLAAGGAYTVVRTAGRTRRGNS</sequence>
<keyword evidence="2" id="KW-1133">Transmembrane helix</keyword>
<proteinExistence type="predicted"/>
<dbReference type="RefSeq" id="WP_386411636.1">
    <property type="nucleotide sequence ID" value="NZ_JBHSZO010000003.1"/>
</dbReference>
<evidence type="ECO:0000256" key="3">
    <source>
        <dbReference type="SAM" id="SignalP"/>
    </source>
</evidence>
<feature type="domain" description="VWFA" evidence="4">
    <location>
        <begin position="42"/>
        <end position="226"/>
    </location>
</feature>
<feature type="region of interest" description="Disordered" evidence="1">
    <location>
        <begin position="561"/>
        <end position="589"/>
    </location>
</feature>
<dbReference type="SMART" id="SM00327">
    <property type="entry name" value="VWA"/>
    <property type="match status" value="1"/>
</dbReference>
<evidence type="ECO:0000259" key="4">
    <source>
        <dbReference type="PROSITE" id="PS50234"/>
    </source>
</evidence>
<dbReference type="Pfam" id="PF00092">
    <property type="entry name" value="VWA"/>
    <property type="match status" value="1"/>
</dbReference>
<dbReference type="Gene3D" id="3.40.50.410">
    <property type="entry name" value="von Willebrand factor, type A domain"/>
    <property type="match status" value="1"/>
</dbReference>
<dbReference type="InterPro" id="IPR002035">
    <property type="entry name" value="VWF_A"/>
</dbReference>
<gene>
    <name evidence="5" type="ORF">ACFQLX_03140</name>
</gene>
<dbReference type="EMBL" id="JBHSZO010000003">
    <property type="protein sequence ID" value="MFC7217172.1"/>
    <property type="molecule type" value="Genomic_DNA"/>
</dbReference>
<dbReference type="PROSITE" id="PS50234">
    <property type="entry name" value="VWFA"/>
    <property type="match status" value="1"/>
</dbReference>
<dbReference type="Proteomes" id="UP001596413">
    <property type="component" value="Unassembled WGS sequence"/>
</dbReference>
<reference evidence="6" key="1">
    <citation type="journal article" date="2019" name="Int. J. Syst. Evol. Microbiol.">
        <title>The Global Catalogue of Microorganisms (GCM) 10K type strain sequencing project: providing services to taxonomists for standard genome sequencing and annotation.</title>
        <authorList>
            <consortium name="The Broad Institute Genomics Platform"/>
            <consortium name="The Broad Institute Genome Sequencing Center for Infectious Disease"/>
            <person name="Wu L."/>
            <person name="Ma J."/>
        </authorList>
    </citation>
    <scope>NUCLEOTIDE SEQUENCE [LARGE SCALE GENOMIC DNA]</scope>
    <source>
        <strain evidence="6">CGMCC 1.13681</strain>
    </source>
</reference>
<accession>A0ABW2GBM3</accession>
<feature type="transmembrane region" description="Helical" evidence="2">
    <location>
        <begin position="593"/>
        <end position="614"/>
    </location>
</feature>
<dbReference type="InterPro" id="IPR036465">
    <property type="entry name" value="vWFA_dom_sf"/>
</dbReference>
<feature type="chain" id="PRO_5046675282" evidence="3">
    <location>
        <begin position="28"/>
        <end position="625"/>
    </location>
</feature>
<evidence type="ECO:0000256" key="2">
    <source>
        <dbReference type="SAM" id="Phobius"/>
    </source>
</evidence>
<comment type="caution">
    <text evidence="5">The sequence shown here is derived from an EMBL/GenBank/DDBJ whole genome shotgun (WGS) entry which is preliminary data.</text>
</comment>
<dbReference type="SUPFAM" id="SSF53300">
    <property type="entry name" value="vWA-like"/>
    <property type="match status" value="1"/>
</dbReference>
<organism evidence="5 6">
    <name type="scientific">Streptomyces polyrhachis</name>
    <dbReference type="NCBI Taxonomy" id="1282885"/>
    <lineage>
        <taxon>Bacteria</taxon>
        <taxon>Bacillati</taxon>
        <taxon>Actinomycetota</taxon>
        <taxon>Actinomycetes</taxon>
        <taxon>Kitasatosporales</taxon>
        <taxon>Streptomycetaceae</taxon>
        <taxon>Streptomyces</taxon>
    </lineage>
</organism>
<name>A0ABW2GBM3_9ACTN</name>
<keyword evidence="2" id="KW-0812">Transmembrane</keyword>
<evidence type="ECO:0000313" key="6">
    <source>
        <dbReference type="Proteomes" id="UP001596413"/>
    </source>
</evidence>
<keyword evidence="3" id="KW-0732">Signal</keyword>
<keyword evidence="6" id="KW-1185">Reference proteome</keyword>
<evidence type="ECO:0000313" key="5">
    <source>
        <dbReference type="EMBL" id="MFC7217172.1"/>
    </source>
</evidence>
<protein>
    <submittedName>
        <fullName evidence="5">VWA domain-containing protein</fullName>
    </submittedName>
</protein>
<keyword evidence="2" id="KW-0472">Membrane</keyword>
<feature type="signal peptide" evidence="3">
    <location>
        <begin position="1"/>
        <end position="27"/>
    </location>
</feature>
<evidence type="ECO:0000256" key="1">
    <source>
        <dbReference type="SAM" id="MobiDB-lite"/>
    </source>
</evidence>